<evidence type="ECO:0000256" key="3">
    <source>
        <dbReference type="PROSITE-ProRule" id="PRU00339"/>
    </source>
</evidence>
<feature type="transmembrane region" description="Helical" evidence="4">
    <location>
        <begin position="97"/>
        <end position="117"/>
    </location>
</feature>
<keyword evidence="4" id="KW-0472">Membrane</keyword>
<evidence type="ECO:0000313" key="6">
    <source>
        <dbReference type="Proteomes" id="UP001597468"/>
    </source>
</evidence>
<dbReference type="PROSITE" id="PS50005">
    <property type="entry name" value="TPR"/>
    <property type="match status" value="2"/>
</dbReference>
<gene>
    <name evidence="5" type="ORF">ACFSTG_13735</name>
</gene>
<keyword evidence="2 3" id="KW-0802">TPR repeat</keyword>
<dbReference type="Gene3D" id="1.25.40.10">
    <property type="entry name" value="Tetratricopeptide repeat domain"/>
    <property type="match status" value="1"/>
</dbReference>
<keyword evidence="4" id="KW-1133">Transmembrane helix</keyword>
<comment type="caution">
    <text evidence="5">The sequence shown here is derived from an EMBL/GenBank/DDBJ whole genome shotgun (WGS) entry which is preliminary data.</text>
</comment>
<dbReference type="SMART" id="SM00028">
    <property type="entry name" value="TPR"/>
    <property type="match status" value="4"/>
</dbReference>
<dbReference type="SUPFAM" id="SSF48452">
    <property type="entry name" value="TPR-like"/>
    <property type="match status" value="2"/>
</dbReference>
<feature type="repeat" description="TPR" evidence="3">
    <location>
        <begin position="426"/>
        <end position="459"/>
    </location>
</feature>
<dbReference type="InterPro" id="IPR050498">
    <property type="entry name" value="Ycf3"/>
</dbReference>
<keyword evidence="6" id="KW-1185">Reference proteome</keyword>
<evidence type="ECO:0000256" key="2">
    <source>
        <dbReference type="ARBA" id="ARBA00022803"/>
    </source>
</evidence>
<dbReference type="InterPro" id="IPR013105">
    <property type="entry name" value="TPR_2"/>
</dbReference>
<dbReference type="InterPro" id="IPR019734">
    <property type="entry name" value="TPR_rpt"/>
</dbReference>
<evidence type="ECO:0000313" key="5">
    <source>
        <dbReference type="EMBL" id="MFD2518964.1"/>
    </source>
</evidence>
<evidence type="ECO:0000256" key="4">
    <source>
        <dbReference type="SAM" id="Phobius"/>
    </source>
</evidence>
<dbReference type="RefSeq" id="WP_380754172.1">
    <property type="nucleotide sequence ID" value="NZ_JBHULT010000012.1"/>
</dbReference>
<protein>
    <submittedName>
        <fullName evidence="5">Tetratricopeptide repeat protein</fullName>
    </submittedName>
</protein>
<sequence>MKFIGFLKELKRRSVYKVATVYAITAWLLAQIINLAADAFNAPEWVMQMVIVLLMAGFPIALILAWAFEITPGGFKRTSSLATANNADTTNKRGSNIWMISLLVTAVVFLAFDKFYLSETSFWDNEPRVKQASIAVLPFADFSAEGDQEYFADGISEELLNSLANVKDLHVAGRTSSFQFKDKNRDLREIGNKLGVDHILEGSVRKAGNQLRITAQLIKIEDGFHIWSNTYDRQYSAENVFDIQDEISREVLKELKVRLLPSDKNDFEKVRPTENIEAYNLYLKGLSKAATLNPSDLEEAEAYFNKATTLDPDFALAYAKKAESLIFQHMMGNAEYSKTVEESGKAIDWALLLQDDLAEAYVALGFNHLLQQQKESSLLAFKKAKKLKPGDAEISASLGIGLWQKNEREKAQEELEYAFKLDPLSPLVNLYLGEIYQMNGEYKKAEDHLKQAIKLLPGYLVAYESLVNLYGARLGQHDKALITMYKAYNEHAEKSKAVSMIFYPAVDLGLYGLAKNALNELKTDFPNNIATLRTELYWLANKKEFQKGINVVKEFDSLKMQLPPPFYVDQVSGFYLAAEKHKELIDLIKEKSPEVLRTDTLDFDNRSFNNMLAAVAALRKTGEQQKADLILNNLDTHLQKLPKKDTQEYEGRYFWQYTICRGFKGDKAAVKNAFKKRVENGNFIGHALVYGIENDVYFNLGPEEIRPFKQAEEKIIKEQRNSVISYLKKEGEWKEEWNVQ</sequence>
<keyword evidence="1" id="KW-0677">Repeat</keyword>
<feature type="transmembrane region" description="Helical" evidence="4">
    <location>
        <begin position="46"/>
        <end position="68"/>
    </location>
</feature>
<dbReference type="Proteomes" id="UP001597468">
    <property type="component" value="Unassembled WGS sequence"/>
</dbReference>
<reference evidence="6" key="1">
    <citation type="journal article" date="2019" name="Int. J. Syst. Evol. Microbiol.">
        <title>The Global Catalogue of Microorganisms (GCM) 10K type strain sequencing project: providing services to taxonomists for standard genome sequencing and annotation.</title>
        <authorList>
            <consortium name="The Broad Institute Genomics Platform"/>
            <consortium name="The Broad Institute Genome Sequencing Center for Infectious Disease"/>
            <person name="Wu L."/>
            <person name="Ma J."/>
        </authorList>
    </citation>
    <scope>NUCLEOTIDE SEQUENCE [LARGE SCALE GENOMIC DNA]</scope>
    <source>
        <strain evidence="6">KCTC 42585</strain>
    </source>
</reference>
<name>A0ABW5J0F5_9FLAO</name>
<dbReference type="EMBL" id="JBHULT010000012">
    <property type="protein sequence ID" value="MFD2518964.1"/>
    <property type="molecule type" value="Genomic_DNA"/>
</dbReference>
<evidence type="ECO:0000256" key="1">
    <source>
        <dbReference type="ARBA" id="ARBA00022737"/>
    </source>
</evidence>
<dbReference type="Gene3D" id="3.40.50.10070">
    <property type="entry name" value="TolB, N-terminal domain"/>
    <property type="match status" value="1"/>
</dbReference>
<dbReference type="InterPro" id="IPR011990">
    <property type="entry name" value="TPR-like_helical_dom_sf"/>
</dbReference>
<dbReference type="Pfam" id="PF13181">
    <property type="entry name" value="TPR_8"/>
    <property type="match status" value="1"/>
</dbReference>
<keyword evidence="4" id="KW-0812">Transmembrane</keyword>
<proteinExistence type="predicted"/>
<dbReference type="Pfam" id="PF07719">
    <property type="entry name" value="TPR_2"/>
    <property type="match status" value="1"/>
</dbReference>
<dbReference type="PANTHER" id="PTHR44858:SF1">
    <property type="entry name" value="UDP-N-ACETYLGLUCOSAMINE--PEPTIDE N-ACETYLGLUCOSAMINYLTRANSFERASE SPINDLY-RELATED"/>
    <property type="match status" value="1"/>
</dbReference>
<organism evidence="5 6">
    <name type="scientific">Salinimicrobium flavum</name>
    <dbReference type="NCBI Taxonomy" id="1737065"/>
    <lineage>
        <taxon>Bacteria</taxon>
        <taxon>Pseudomonadati</taxon>
        <taxon>Bacteroidota</taxon>
        <taxon>Flavobacteriia</taxon>
        <taxon>Flavobacteriales</taxon>
        <taxon>Flavobacteriaceae</taxon>
        <taxon>Salinimicrobium</taxon>
    </lineage>
</organism>
<feature type="repeat" description="TPR" evidence="3">
    <location>
        <begin position="358"/>
        <end position="391"/>
    </location>
</feature>
<dbReference type="PANTHER" id="PTHR44858">
    <property type="entry name" value="TETRATRICOPEPTIDE REPEAT PROTEIN 6"/>
    <property type="match status" value="1"/>
</dbReference>
<accession>A0ABW5J0F5</accession>
<feature type="transmembrane region" description="Helical" evidence="4">
    <location>
        <begin position="21"/>
        <end position="40"/>
    </location>
</feature>